<dbReference type="NCBIfam" id="TIGR00414">
    <property type="entry name" value="serS"/>
    <property type="match status" value="1"/>
</dbReference>
<dbReference type="Gene3D" id="3.30.930.10">
    <property type="entry name" value="Bira Bifunctional Protein, Domain 2"/>
    <property type="match status" value="1"/>
</dbReference>
<dbReference type="InterPro" id="IPR015797">
    <property type="entry name" value="NUDIX_hydrolase-like_dom_sf"/>
</dbReference>
<dbReference type="InterPro" id="IPR042103">
    <property type="entry name" value="SerRS_1_N_sf"/>
</dbReference>
<dbReference type="SUPFAM" id="SSF55681">
    <property type="entry name" value="Class II aaRS and biotin synthetases"/>
    <property type="match status" value="1"/>
</dbReference>
<evidence type="ECO:0000256" key="7">
    <source>
        <dbReference type="ARBA" id="ARBA00022840"/>
    </source>
</evidence>
<dbReference type="InterPro" id="IPR002317">
    <property type="entry name" value="Ser-tRNA-ligase_type_1"/>
</dbReference>
<feature type="domain" description="Aminoacyl-transfer RNA synthetases class-II family profile" evidence="13">
    <location>
        <begin position="195"/>
        <end position="412"/>
    </location>
</feature>
<organism evidence="15 16">
    <name type="scientific">Stylonychia lemnae</name>
    <name type="common">Ciliate</name>
    <dbReference type="NCBI Taxonomy" id="5949"/>
    <lineage>
        <taxon>Eukaryota</taxon>
        <taxon>Sar</taxon>
        <taxon>Alveolata</taxon>
        <taxon>Ciliophora</taxon>
        <taxon>Intramacronucleata</taxon>
        <taxon>Spirotrichea</taxon>
        <taxon>Stichotrichia</taxon>
        <taxon>Sporadotrichida</taxon>
        <taxon>Oxytrichidae</taxon>
        <taxon>Stylonychinae</taxon>
        <taxon>Stylonychia</taxon>
    </lineage>
</organism>
<keyword evidence="9 12" id="KW-0472">Membrane</keyword>
<dbReference type="GO" id="GO:0006434">
    <property type="term" value="P:seryl-tRNA aminoacylation"/>
    <property type="evidence" value="ECO:0007669"/>
    <property type="project" value="InterPro"/>
</dbReference>
<dbReference type="Pfam" id="PF01529">
    <property type="entry name" value="DHHC"/>
    <property type="match status" value="1"/>
</dbReference>
<evidence type="ECO:0000256" key="1">
    <source>
        <dbReference type="ARBA" id="ARBA00004141"/>
    </source>
</evidence>
<dbReference type="OrthoDB" id="10264585at2759"/>
<dbReference type="AlphaFoldDB" id="A0A077ZSW8"/>
<dbReference type="PROSITE" id="PS50216">
    <property type="entry name" value="DHHC"/>
    <property type="match status" value="1"/>
</dbReference>
<reference evidence="15 16" key="1">
    <citation type="submission" date="2014-06" db="EMBL/GenBank/DDBJ databases">
        <authorList>
            <person name="Swart Estienne"/>
        </authorList>
    </citation>
    <scope>NUCLEOTIDE SEQUENCE [LARGE SCALE GENOMIC DNA]</scope>
    <source>
        <strain evidence="15 16">130c</strain>
    </source>
</reference>
<sequence>MTKLSHVRLNFKEFNQKLPLIKQNVLNRNASRYANPELVNHLHEEYKKKRFEIDLLRKRRNEHSSALKQLLVIEDDRKREEQITSHHKIGKSFKTDLQNYEKDFESLELQLITEALKLPNKTHPDSPIGPEANNVELRKNSEKFKSKNNKSHLEIGEMFDLFDFQNASKLTGNKFVFLKNEAAIMELALINYAFNFVAKKPGFTPITTPDFARVHVLEACGFQPRDEAGQVYFLDNLSECLIGTSEIPMAGMHSGELLRKEALPAKYVAYSHCFRKEAGRGESSRGLYRLHQFSKVEMFGITEGDYEKSESLLNEFISIQEEIFTNLGLHYRLLDMATEELGAAAFRKYDIEAWMPSRQDFGEISSASNCTTYQSKRLNISYFDNGTDKKLAHTVNATALAVPRIIMAILENNWNEELKTEGNFNLLQDYAYGIFNTIIYHRALGHNNPVEQKCQLLDQFYMKCGDSQLERQISTRIDSMLENITKNKVDEISLMFYNQIQSSPGGIFSAPVTKNEPWEIWIVPFKFIDISDGHINLEEQSENFAKIIMDVIDKMQKKLGVLKPKVEPLLFLDWEVCLRNQPIELQDQLVDIDRYNYTQQFKMEQTKTKAHPLQGVLDKDGRAVLVPSVTTDAIAIRPKADGSGDHDILLITRGQPPHKGSLAYPGGFVDYNEDPLVCCLRELEEECGIKGNNPVLVTVEGAPGRDPRKHIISIFYKVDVDFNAEPKAGDDAATAQWYDLKDIWNRRSELAEFIIVNFNQVIYLIISQYFQGNIGKALYFGTTHILLVILLEWSVFACCFSDPGYTVEVQQENKDIVEVRQINIDQEQNNQNSNQNLLASPEDNKDMLVYAKQPLLSQNQRDHNQNTNIDLEAGTEKLIIKVNLKEAKLLSGRKKFQTTEEKKQYEINQLTNYRYCDVCKELKPPRTHHCSICSQCVMRMDHHCPWVGNCVGLKNHKYFILFLLYTAIAAMQVFLTLLFNNPQEFTLVQHISNMQRDNGIILAFIFSISFSISTLFMFLFHVFLIVRNSSTVEMEALANFNIFDRGNKANWAQVFGEDWRYWWIPLEPKRTTDGLSYPINHRMIYWNQ</sequence>
<evidence type="ECO:0000313" key="16">
    <source>
        <dbReference type="Proteomes" id="UP000039865"/>
    </source>
</evidence>
<dbReference type="Pfam" id="PF00587">
    <property type="entry name" value="tRNA-synt_2b"/>
    <property type="match status" value="1"/>
</dbReference>
<dbReference type="GO" id="GO:0006914">
    <property type="term" value="P:autophagy"/>
    <property type="evidence" value="ECO:0007669"/>
    <property type="project" value="InterPro"/>
</dbReference>
<dbReference type="Pfam" id="PF00293">
    <property type="entry name" value="NUDIX"/>
    <property type="match status" value="1"/>
</dbReference>
<evidence type="ECO:0000256" key="2">
    <source>
        <dbReference type="ARBA" id="ARBA00012840"/>
    </source>
</evidence>
<evidence type="ECO:0000256" key="4">
    <source>
        <dbReference type="ARBA" id="ARBA00022692"/>
    </source>
</evidence>
<evidence type="ECO:0000256" key="3">
    <source>
        <dbReference type="ARBA" id="ARBA00022598"/>
    </source>
</evidence>
<keyword evidence="10 15" id="KW-0030">Aminoacyl-tRNA synthetase</keyword>
<keyword evidence="4 12" id="KW-0812">Transmembrane</keyword>
<dbReference type="PROSITE" id="PS51462">
    <property type="entry name" value="NUDIX"/>
    <property type="match status" value="1"/>
</dbReference>
<dbReference type="InterPro" id="IPR012445">
    <property type="entry name" value="ATG101"/>
</dbReference>
<evidence type="ECO:0000256" key="11">
    <source>
        <dbReference type="ARBA" id="ARBA00031113"/>
    </source>
</evidence>
<keyword evidence="3" id="KW-0436">Ligase</keyword>
<proteinExistence type="predicted"/>
<evidence type="ECO:0000256" key="12">
    <source>
        <dbReference type="SAM" id="Phobius"/>
    </source>
</evidence>
<evidence type="ECO:0000256" key="10">
    <source>
        <dbReference type="ARBA" id="ARBA00023146"/>
    </source>
</evidence>
<dbReference type="Gene3D" id="1.10.287.40">
    <property type="entry name" value="Serine-tRNA synthetase, tRNA binding domain"/>
    <property type="match status" value="1"/>
</dbReference>
<evidence type="ECO:0000313" key="15">
    <source>
        <dbReference type="EMBL" id="CDW71566.1"/>
    </source>
</evidence>
<dbReference type="EMBL" id="CCKQ01000492">
    <property type="protein sequence ID" value="CDW71566.1"/>
    <property type="molecule type" value="Genomic_DNA"/>
</dbReference>
<dbReference type="PROSITE" id="PS00893">
    <property type="entry name" value="NUDIX_BOX"/>
    <property type="match status" value="1"/>
</dbReference>
<dbReference type="InParanoid" id="A0A077ZSW8"/>
<dbReference type="GO" id="GO:0016409">
    <property type="term" value="F:palmitoyltransferase activity"/>
    <property type="evidence" value="ECO:0007669"/>
    <property type="project" value="InterPro"/>
</dbReference>
<dbReference type="InterPro" id="IPR006195">
    <property type="entry name" value="aa-tRNA-synth_II"/>
</dbReference>
<feature type="domain" description="Nudix hydrolase" evidence="14">
    <location>
        <begin position="619"/>
        <end position="763"/>
    </location>
</feature>
<dbReference type="SUPFAM" id="SSF46589">
    <property type="entry name" value="tRNA-binding arm"/>
    <property type="match status" value="1"/>
</dbReference>
<dbReference type="InterPro" id="IPR002314">
    <property type="entry name" value="aa-tRNA-synt_IIb"/>
</dbReference>
<dbReference type="GO" id="GO:0016020">
    <property type="term" value="C:membrane"/>
    <property type="evidence" value="ECO:0007669"/>
    <property type="project" value="UniProtKB-SubCell"/>
</dbReference>
<dbReference type="SUPFAM" id="SSF55811">
    <property type="entry name" value="Nudix"/>
    <property type="match status" value="1"/>
</dbReference>
<evidence type="ECO:0000259" key="13">
    <source>
        <dbReference type="PROSITE" id="PS50862"/>
    </source>
</evidence>
<dbReference type="CDD" id="cd18873">
    <property type="entry name" value="NUDIX_NadM_like"/>
    <property type="match status" value="1"/>
</dbReference>
<feature type="transmembrane region" description="Helical" evidence="12">
    <location>
        <begin position="777"/>
        <end position="800"/>
    </location>
</feature>
<keyword evidence="16" id="KW-1185">Reference proteome</keyword>
<feature type="transmembrane region" description="Helical" evidence="12">
    <location>
        <begin position="999"/>
        <end position="1026"/>
    </location>
</feature>
<dbReference type="GO" id="GO:0004828">
    <property type="term" value="F:serine-tRNA ligase activity"/>
    <property type="evidence" value="ECO:0007669"/>
    <property type="project" value="UniProtKB-EC"/>
</dbReference>
<keyword evidence="6" id="KW-0378">Hydrolase</keyword>
<protein>
    <recommendedName>
        <fullName evidence="2">serine--tRNA ligase</fullName>
        <ecNumber evidence="2">6.1.1.11</ecNumber>
    </recommendedName>
    <alternativeName>
        <fullName evidence="11">Seryl-tRNA synthetase</fullName>
    </alternativeName>
</protein>
<dbReference type="Pfam" id="PF07855">
    <property type="entry name" value="ATG101"/>
    <property type="match status" value="1"/>
</dbReference>
<keyword evidence="5" id="KW-0547">Nucleotide-binding</keyword>
<comment type="subcellular location">
    <subcellularLocation>
        <location evidence="1">Membrane</location>
        <topology evidence="1">Multi-pass membrane protein</topology>
    </subcellularLocation>
</comment>
<evidence type="ECO:0000259" key="14">
    <source>
        <dbReference type="PROSITE" id="PS51462"/>
    </source>
</evidence>
<evidence type="ECO:0000256" key="8">
    <source>
        <dbReference type="ARBA" id="ARBA00022989"/>
    </source>
</evidence>
<keyword evidence="7" id="KW-0067">ATP-binding</keyword>
<dbReference type="InterPro" id="IPR010978">
    <property type="entry name" value="tRNA-bd_arm"/>
</dbReference>
<evidence type="ECO:0000256" key="5">
    <source>
        <dbReference type="ARBA" id="ARBA00022741"/>
    </source>
</evidence>
<dbReference type="InterPro" id="IPR020084">
    <property type="entry name" value="NUDIX_hydrolase_CS"/>
</dbReference>
<dbReference type="InterPro" id="IPR000086">
    <property type="entry name" value="NUDIX_hydrolase_dom"/>
</dbReference>
<evidence type="ECO:0000256" key="6">
    <source>
        <dbReference type="ARBA" id="ARBA00022801"/>
    </source>
</evidence>
<evidence type="ECO:0000256" key="9">
    <source>
        <dbReference type="ARBA" id="ARBA00023136"/>
    </source>
</evidence>
<dbReference type="GO" id="GO:0016787">
    <property type="term" value="F:hydrolase activity"/>
    <property type="evidence" value="ECO:0007669"/>
    <property type="project" value="UniProtKB-KW"/>
</dbReference>
<dbReference type="EC" id="6.1.1.11" evidence="2"/>
<dbReference type="InterPro" id="IPR001594">
    <property type="entry name" value="Palmitoyltrfase_DHHC"/>
</dbReference>
<dbReference type="InterPro" id="IPR045864">
    <property type="entry name" value="aa-tRNA-synth_II/BPL/LPL"/>
</dbReference>
<dbReference type="GO" id="GO:0005524">
    <property type="term" value="F:ATP binding"/>
    <property type="evidence" value="ECO:0007669"/>
    <property type="project" value="UniProtKB-KW"/>
</dbReference>
<accession>A0A077ZSW8</accession>
<keyword evidence="8 12" id="KW-1133">Transmembrane helix</keyword>
<dbReference type="PROSITE" id="PS50862">
    <property type="entry name" value="AA_TRNA_LIGASE_II"/>
    <property type="match status" value="1"/>
</dbReference>
<gene>
    <name evidence="15" type="primary">Contig17660.g18783</name>
    <name evidence="15" type="ORF">STYLEM_513</name>
</gene>
<dbReference type="Gene3D" id="3.90.79.10">
    <property type="entry name" value="Nucleoside Triphosphate Pyrophosphohydrolase"/>
    <property type="match status" value="1"/>
</dbReference>
<name>A0A077ZSW8_STYLE</name>
<dbReference type="Proteomes" id="UP000039865">
    <property type="component" value="Unassembled WGS sequence"/>
</dbReference>
<feature type="transmembrane region" description="Helical" evidence="12">
    <location>
        <begin position="958"/>
        <end position="979"/>
    </location>
</feature>
<dbReference type="PANTHER" id="PTHR11778">
    <property type="entry name" value="SERYL-TRNA SYNTHETASE"/>
    <property type="match status" value="1"/>
</dbReference>
<dbReference type="PRINTS" id="PR00981">
    <property type="entry name" value="TRNASYNTHSER"/>
</dbReference>